<name>A0A9D1CX43_9FIRM</name>
<proteinExistence type="predicted"/>
<protein>
    <submittedName>
        <fullName evidence="1">GerW family sporulation protein</fullName>
    </submittedName>
</protein>
<dbReference type="PIRSF" id="PIRSF021377">
    <property type="entry name" value="YtfJ"/>
    <property type="match status" value="1"/>
</dbReference>
<organism evidence="1 2">
    <name type="scientific">Candidatus Pullichristensenella stercorigallinarum</name>
    <dbReference type="NCBI Taxonomy" id="2840909"/>
    <lineage>
        <taxon>Bacteria</taxon>
        <taxon>Bacillati</taxon>
        <taxon>Bacillota</taxon>
        <taxon>Clostridia</taxon>
        <taxon>Candidatus Pullichristensenella</taxon>
    </lineage>
</organism>
<dbReference type="PANTHER" id="PTHR39162:SF1">
    <property type="entry name" value="SPORULATION PROTEIN YTFJ"/>
    <property type="match status" value="1"/>
</dbReference>
<reference evidence="1" key="1">
    <citation type="submission" date="2020-10" db="EMBL/GenBank/DDBJ databases">
        <authorList>
            <person name="Gilroy R."/>
        </authorList>
    </citation>
    <scope>NUCLEOTIDE SEQUENCE</scope>
    <source>
        <strain evidence="1">ChiSjej6B24-2974</strain>
    </source>
</reference>
<dbReference type="Proteomes" id="UP000824260">
    <property type="component" value="Unassembled WGS sequence"/>
</dbReference>
<dbReference type="NCBIfam" id="TIGR02874">
    <property type="entry name" value="spore_ytfJ"/>
    <property type="match status" value="1"/>
</dbReference>
<accession>A0A9D1CX43</accession>
<dbReference type="EMBL" id="DVFZ01000100">
    <property type="protein sequence ID" value="HIQ83436.1"/>
    <property type="molecule type" value="Genomic_DNA"/>
</dbReference>
<gene>
    <name evidence="1" type="primary">ytfJ</name>
    <name evidence="1" type="ORF">IAA52_10095</name>
</gene>
<dbReference type="InterPro" id="IPR014229">
    <property type="entry name" value="Spore_YtfJ"/>
</dbReference>
<reference evidence="1" key="2">
    <citation type="journal article" date="2021" name="PeerJ">
        <title>Extensive microbial diversity within the chicken gut microbiome revealed by metagenomics and culture.</title>
        <authorList>
            <person name="Gilroy R."/>
            <person name="Ravi A."/>
            <person name="Getino M."/>
            <person name="Pursley I."/>
            <person name="Horton D.L."/>
            <person name="Alikhan N.F."/>
            <person name="Baker D."/>
            <person name="Gharbi K."/>
            <person name="Hall N."/>
            <person name="Watson M."/>
            <person name="Adriaenssens E.M."/>
            <person name="Foster-Nyarko E."/>
            <person name="Jarju S."/>
            <person name="Secka A."/>
            <person name="Antonio M."/>
            <person name="Oren A."/>
            <person name="Chaudhuri R.R."/>
            <person name="La Ragione R."/>
            <person name="Hildebrand F."/>
            <person name="Pallen M.J."/>
        </authorList>
    </citation>
    <scope>NUCLEOTIDE SEQUENCE</scope>
    <source>
        <strain evidence="1">ChiSjej6B24-2974</strain>
    </source>
</reference>
<comment type="caution">
    <text evidence="1">The sequence shown here is derived from an EMBL/GenBank/DDBJ whole genome shotgun (WGS) entry which is preliminary data.</text>
</comment>
<dbReference type="Pfam" id="PF09579">
    <property type="entry name" value="Spore_YtfJ"/>
    <property type="match status" value="1"/>
</dbReference>
<evidence type="ECO:0000313" key="1">
    <source>
        <dbReference type="EMBL" id="HIQ83436.1"/>
    </source>
</evidence>
<dbReference type="AlphaFoldDB" id="A0A9D1CX43"/>
<dbReference type="PANTHER" id="PTHR39162">
    <property type="entry name" value="GLL3345 PROTEIN"/>
    <property type="match status" value="1"/>
</dbReference>
<evidence type="ECO:0000313" key="2">
    <source>
        <dbReference type="Proteomes" id="UP000824260"/>
    </source>
</evidence>
<sequence>MEKHPIESIMTTTMENIRDMVDVNTVVGEAIVTGDGSTVIPVSRVAFGFVAGGGEYKCAKQAAEAPSFAGGTGAGVSVQPVGFIVVSEGQVRLLPAQAYAPVDRIIEMVPQLMAQIKTALENRAAKKAESTPPEG</sequence>